<dbReference type="InterPro" id="IPR049449">
    <property type="entry name" value="TesB_ACOT8-like_N"/>
</dbReference>
<dbReference type="EMBL" id="BAAAKW010000016">
    <property type="protein sequence ID" value="GAA1210277.1"/>
    <property type="molecule type" value="Genomic_DNA"/>
</dbReference>
<proteinExistence type="predicted"/>
<sequence>MTPTAQSYYVRHDDTHFESTIHAQGAWNPHEQHMAPVAGIMAHVLEAFEARPGLRIARISYEILGLIPDGEFEIVTSMVRPGRTIELVQAELVAGGRIAVRATAWRLQTSDTTDVLGIVDQRMPSLKHAGAPVNLAQWPGGYIQSIEARALPDHAAGSGRVWLRTPYPLLTTEPVSDFARLTGLVDTSNGIATRVKPGEGGYAFPNVDLQVHLYRVPAGEWLGLENSVNFGADGVGLTSTVLHDVDGPLGRAEQILTLRKL</sequence>
<keyword evidence="4" id="KW-1185">Reference proteome</keyword>
<protein>
    <submittedName>
        <fullName evidence="3">Thioesterase family protein</fullName>
    </submittedName>
</protein>
<dbReference type="Gene3D" id="2.40.160.210">
    <property type="entry name" value="Acyl-CoA thioesterase, double hotdog domain"/>
    <property type="match status" value="1"/>
</dbReference>
<dbReference type="InterPro" id="IPR042171">
    <property type="entry name" value="Acyl-CoA_hotdog"/>
</dbReference>
<comment type="caution">
    <text evidence="3">The sequence shown here is derived from an EMBL/GenBank/DDBJ whole genome shotgun (WGS) entry which is preliminary data.</text>
</comment>
<name>A0ABN1VGH6_9MICO</name>
<dbReference type="Proteomes" id="UP001500943">
    <property type="component" value="Unassembled WGS sequence"/>
</dbReference>
<dbReference type="InterPro" id="IPR029069">
    <property type="entry name" value="HotDog_dom_sf"/>
</dbReference>
<organism evidence="3 4">
    <name type="scientific">Rhodoglobus aureus</name>
    <dbReference type="NCBI Taxonomy" id="191497"/>
    <lineage>
        <taxon>Bacteria</taxon>
        <taxon>Bacillati</taxon>
        <taxon>Actinomycetota</taxon>
        <taxon>Actinomycetes</taxon>
        <taxon>Micrococcales</taxon>
        <taxon>Microbacteriaceae</taxon>
        <taxon>Rhodoglobus</taxon>
    </lineage>
</organism>
<dbReference type="Pfam" id="PF13622">
    <property type="entry name" value="4HBT_3"/>
    <property type="match status" value="1"/>
</dbReference>
<dbReference type="Pfam" id="PF20789">
    <property type="entry name" value="4HBT_3C"/>
    <property type="match status" value="1"/>
</dbReference>
<evidence type="ECO:0000259" key="2">
    <source>
        <dbReference type="Pfam" id="PF20789"/>
    </source>
</evidence>
<reference evidence="3 4" key="1">
    <citation type="journal article" date="2019" name="Int. J. Syst. Evol. Microbiol.">
        <title>The Global Catalogue of Microorganisms (GCM) 10K type strain sequencing project: providing services to taxonomists for standard genome sequencing and annotation.</title>
        <authorList>
            <consortium name="The Broad Institute Genomics Platform"/>
            <consortium name="The Broad Institute Genome Sequencing Center for Infectious Disease"/>
            <person name="Wu L."/>
            <person name="Ma J."/>
        </authorList>
    </citation>
    <scope>NUCLEOTIDE SEQUENCE [LARGE SCALE GENOMIC DNA]</scope>
    <source>
        <strain evidence="3 4">JCM 12762</strain>
    </source>
</reference>
<evidence type="ECO:0000313" key="4">
    <source>
        <dbReference type="Proteomes" id="UP001500943"/>
    </source>
</evidence>
<feature type="domain" description="Acyl-CoA thioesterase-like N-terminal HotDog" evidence="1">
    <location>
        <begin position="25"/>
        <end position="106"/>
    </location>
</feature>
<gene>
    <name evidence="3" type="ORF">GCM10009655_06740</name>
</gene>
<dbReference type="SUPFAM" id="SSF54637">
    <property type="entry name" value="Thioesterase/thiol ester dehydrase-isomerase"/>
    <property type="match status" value="1"/>
</dbReference>
<dbReference type="InterPro" id="IPR049450">
    <property type="entry name" value="ACOT8-like_C"/>
</dbReference>
<dbReference type="RefSeq" id="WP_343923161.1">
    <property type="nucleotide sequence ID" value="NZ_BAAAKW010000016.1"/>
</dbReference>
<evidence type="ECO:0000259" key="1">
    <source>
        <dbReference type="Pfam" id="PF13622"/>
    </source>
</evidence>
<evidence type="ECO:0000313" key="3">
    <source>
        <dbReference type="EMBL" id="GAA1210277.1"/>
    </source>
</evidence>
<feature type="domain" description="Acyl-CoA thioesterase-like C-terminal" evidence="2">
    <location>
        <begin position="138"/>
        <end position="256"/>
    </location>
</feature>
<accession>A0ABN1VGH6</accession>